<dbReference type="GeneID" id="112905028"/>
<feature type="domain" description="ERAP1-like C-terminal" evidence="1">
    <location>
        <begin position="4"/>
        <end position="86"/>
    </location>
</feature>
<evidence type="ECO:0000313" key="2">
    <source>
        <dbReference type="Proteomes" id="UP000192223"/>
    </source>
</evidence>
<dbReference type="InParanoid" id="A0A7F5R8Q3"/>
<dbReference type="Pfam" id="PF11838">
    <property type="entry name" value="ERAP1_C"/>
    <property type="match status" value="1"/>
</dbReference>
<proteinExistence type="predicted"/>
<dbReference type="KEGG" id="apln:112905028"/>
<gene>
    <name evidence="3" type="primary">LOC112905028</name>
</gene>
<organism evidence="2 3">
    <name type="scientific">Agrilus planipennis</name>
    <name type="common">Emerald ash borer</name>
    <name type="synonym">Agrilus marcopoli</name>
    <dbReference type="NCBI Taxonomy" id="224129"/>
    <lineage>
        <taxon>Eukaryota</taxon>
        <taxon>Metazoa</taxon>
        <taxon>Ecdysozoa</taxon>
        <taxon>Arthropoda</taxon>
        <taxon>Hexapoda</taxon>
        <taxon>Insecta</taxon>
        <taxon>Pterygota</taxon>
        <taxon>Neoptera</taxon>
        <taxon>Endopterygota</taxon>
        <taxon>Coleoptera</taxon>
        <taxon>Polyphaga</taxon>
        <taxon>Elateriformia</taxon>
        <taxon>Buprestoidea</taxon>
        <taxon>Buprestidae</taxon>
        <taxon>Agrilinae</taxon>
        <taxon>Agrilus</taxon>
    </lineage>
</organism>
<reference evidence="3" key="1">
    <citation type="submission" date="2025-08" db="UniProtKB">
        <authorList>
            <consortium name="RefSeq"/>
        </authorList>
    </citation>
    <scope>IDENTIFICATION</scope>
    <source>
        <tissue evidence="3">Entire body</tissue>
    </source>
</reference>
<dbReference type="Proteomes" id="UP000192223">
    <property type="component" value="Unplaced"/>
</dbReference>
<evidence type="ECO:0000313" key="3">
    <source>
        <dbReference type="RefSeq" id="XP_025832358.1"/>
    </source>
</evidence>
<dbReference type="InterPro" id="IPR024571">
    <property type="entry name" value="ERAP1-like_C_dom"/>
</dbReference>
<dbReference type="OrthoDB" id="10031169at2759"/>
<name>A0A7F5R8Q3_AGRPL</name>
<dbReference type="Gene3D" id="1.25.50.20">
    <property type="match status" value="1"/>
</dbReference>
<sequence length="122" mass="13599">MNNALNSSNGVIRKHDVSSAFLAIYSSNLEGINITLNYIQNNYQKIIDYFDGTSTLLGILSDMVNRMTTESQIRKLESWISANSNSLSSISSEVQSYIANARSNLALEQQIATELYNFFNSS</sequence>
<protein>
    <submittedName>
        <fullName evidence="3">Uncharacterized protein LOC112905028</fullName>
    </submittedName>
</protein>
<evidence type="ECO:0000259" key="1">
    <source>
        <dbReference type="Pfam" id="PF11838"/>
    </source>
</evidence>
<accession>A0A7F5R8Q3</accession>
<keyword evidence="2" id="KW-1185">Reference proteome</keyword>
<dbReference type="AlphaFoldDB" id="A0A7F5R8Q3"/>
<dbReference type="RefSeq" id="XP_025832358.1">
    <property type="nucleotide sequence ID" value="XM_025976573.1"/>
</dbReference>